<dbReference type="AlphaFoldDB" id="A0A0P1GAF3"/>
<dbReference type="Proteomes" id="UP000054935">
    <property type="component" value="Unassembled WGS sequence"/>
</dbReference>
<dbReference type="GO" id="GO:0016020">
    <property type="term" value="C:membrane"/>
    <property type="evidence" value="ECO:0007669"/>
    <property type="project" value="InterPro"/>
</dbReference>
<gene>
    <name evidence="4" type="primary">mlaA</name>
    <name evidence="4" type="ORF">TRN7648_01964</name>
</gene>
<comment type="similarity">
    <text evidence="1">Belongs to the MlaA family.</text>
</comment>
<sequence length="249" mass="27177">MTLQRAFFAMALVSAAGACSVPGPNEAPDGIWDPYEASNRKIHAFNTGVDEKLLRGSGQGLSNAVPQDVRIVVGNFVDTTSLPKTVVNQVLQGRLGDATKNTLRFSINATMGFAGIFDVAADLGLPQDETDFGETLAVWGVPEGAYMELPLYGPSTERDTAGTVVDFFTNPLDYVLTTPQKRFKTGAWIFDEVQDRGQYSDTVDSVLYESADSYAQLRLMYLQNRRFELGEEPPASEEIDPLALDTEGF</sequence>
<evidence type="ECO:0000256" key="3">
    <source>
        <dbReference type="SAM" id="SignalP"/>
    </source>
</evidence>
<proteinExistence type="inferred from homology"/>
<protein>
    <submittedName>
        <fullName evidence="4">Putative phospholipid-binding lipoprotein MlaA</fullName>
    </submittedName>
</protein>
<accession>A0A0P1GAF3</accession>
<dbReference type="RefSeq" id="WP_058247471.1">
    <property type="nucleotide sequence ID" value="NZ_CYSE01000003.1"/>
</dbReference>
<dbReference type="GO" id="GO:0120010">
    <property type="term" value="P:intermembrane phospholipid transfer"/>
    <property type="evidence" value="ECO:0007669"/>
    <property type="project" value="TreeGrafter"/>
</dbReference>
<evidence type="ECO:0000313" key="5">
    <source>
        <dbReference type="Proteomes" id="UP000054935"/>
    </source>
</evidence>
<keyword evidence="4" id="KW-0449">Lipoprotein</keyword>
<evidence type="ECO:0000313" key="4">
    <source>
        <dbReference type="EMBL" id="CUH78413.1"/>
    </source>
</evidence>
<dbReference type="InterPro" id="IPR007428">
    <property type="entry name" value="MlaA"/>
</dbReference>
<dbReference type="PROSITE" id="PS51257">
    <property type="entry name" value="PROKAR_LIPOPROTEIN"/>
    <property type="match status" value="1"/>
</dbReference>
<dbReference type="Pfam" id="PF04333">
    <property type="entry name" value="MlaA"/>
    <property type="match status" value="1"/>
</dbReference>
<dbReference type="PANTHER" id="PTHR30035:SF3">
    <property type="entry name" value="INTERMEMBRANE PHOSPHOLIPID TRANSPORT SYSTEM LIPOPROTEIN MLAA"/>
    <property type="match status" value="1"/>
</dbReference>
<keyword evidence="5" id="KW-1185">Reference proteome</keyword>
<dbReference type="PANTHER" id="PTHR30035">
    <property type="entry name" value="LIPOPROTEIN VACJ-RELATED"/>
    <property type="match status" value="1"/>
</dbReference>
<name>A0A0P1GAF3_9RHOB</name>
<feature type="signal peptide" evidence="3">
    <location>
        <begin position="1"/>
        <end position="18"/>
    </location>
</feature>
<organism evidence="4 5">
    <name type="scientific">Tropicibacter naphthalenivorans</name>
    <dbReference type="NCBI Taxonomy" id="441103"/>
    <lineage>
        <taxon>Bacteria</taxon>
        <taxon>Pseudomonadati</taxon>
        <taxon>Pseudomonadota</taxon>
        <taxon>Alphaproteobacteria</taxon>
        <taxon>Rhodobacterales</taxon>
        <taxon>Roseobacteraceae</taxon>
        <taxon>Tropicibacter</taxon>
    </lineage>
</organism>
<dbReference type="STRING" id="441103.TRN7648_01964"/>
<keyword evidence="2 3" id="KW-0732">Signal</keyword>
<feature type="chain" id="PRO_5006063251" evidence="3">
    <location>
        <begin position="19"/>
        <end position="249"/>
    </location>
</feature>
<dbReference type="EMBL" id="CYSE01000003">
    <property type="protein sequence ID" value="CUH78413.1"/>
    <property type="molecule type" value="Genomic_DNA"/>
</dbReference>
<dbReference type="OrthoDB" id="9785326at2"/>
<dbReference type="PRINTS" id="PR01805">
    <property type="entry name" value="VACJLIPOPROT"/>
</dbReference>
<evidence type="ECO:0000256" key="1">
    <source>
        <dbReference type="ARBA" id="ARBA00010634"/>
    </source>
</evidence>
<reference evidence="4 5" key="1">
    <citation type="submission" date="2015-09" db="EMBL/GenBank/DDBJ databases">
        <authorList>
            <consortium name="Swine Surveillance"/>
        </authorList>
    </citation>
    <scope>NUCLEOTIDE SEQUENCE [LARGE SCALE GENOMIC DNA]</scope>
    <source>
        <strain evidence="4 5">CECT 7648</strain>
    </source>
</reference>
<evidence type="ECO:0000256" key="2">
    <source>
        <dbReference type="ARBA" id="ARBA00022729"/>
    </source>
</evidence>